<name>A0A6A2X3W4_HIBSY</name>
<organism evidence="1 2">
    <name type="scientific">Hibiscus syriacus</name>
    <name type="common">Rose of Sharon</name>
    <dbReference type="NCBI Taxonomy" id="106335"/>
    <lineage>
        <taxon>Eukaryota</taxon>
        <taxon>Viridiplantae</taxon>
        <taxon>Streptophyta</taxon>
        <taxon>Embryophyta</taxon>
        <taxon>Tracheophyta</taxon>
        <taxon>Spermatophyta</taxon>
        <taxon>Magnoliopsida</taxon>
        <taxon>eudicotyledons</taxon>
        <taxon>Gunneridae</taxon>
        <taxon>Pentapetalae</taxon>
        <taxon>rosids</taxon>
        <taxon>malvids</taxon>
        <taxon>Malvales</taxon>
        <taxon>Malvaceae</taxon>
        <taxon>Malvoideae</taxon>
        <taxon>Hibiscus</taxon>
    </lineage>
</organism>
<sequence>MTRAGYDFVENVGWKLFKDIVGLEQEKEQMDPIGHEDDQPMGDTMMEDAPADIASLRDEVSILRNELCQRHLTTVDNQALNEDDDIIDDYDEDEDSNKYIVSTIPPIRKLVIFDVNGFLAYISRNPKEKDSNIREYLENLWNAPNVPDFVRNNSLLSD</sequence>
<dbReference type="Proteomes" id="UP000436088">
    <property type="component" value="Unassembled WGS sequence"/>
</dbReference>
<evidence type="ECO:0000313" key="1">
    <source>
        <dbReference type="EMBL" id="KAE8669501.1"/>
    </source>
</evidence>
<reference evidence="1" key="1">
    <citation type="submission" date="2019-09" db="EMBL/GenBank/DDBJ databases">
        <title>Draft genome information of white flower Hibiscus syriacus.</title>
        <authorList>
            <person name="Kim Y.-M."/>
        </authorList>
    </citation>
    <scope>NUCLEOTIDE SEQUENCE [LARGE SCALE GENOMIC DNA]</scope>
    <source>
        <strain evidence="1">YM2019G1</strain>
    </source>
</reference>
<comment type="caution">
    <text evidence="1">The sequence shown here is derived from an EMBL/GenBank/DDBJ whole genome shotgun (WGS) entry which is preliminary data.</text>
</comment>
<gene>
    <name evidence="1" type="ORF">F3Y22_tig00112231pilonHSYRG00073</name>
</gene>
<dbReference type="AlphaFoldDB" id="A0A6A2X3W4"/>
<accession>A0A6A2X3W4</accession>
<protein>
    <recommendedName>
        <fullName evidence="3">FCP1 homology domain-containing protein</fullName>
    </recommendedName>
</protein>
<dbReference type="EMBL" id="VEPZ02001525">
    <property type="protein sequence ID" value="KAE8669501.1"/>
    <property type="molecule type" value="Genomic_DNA"/>
</dbReference>
<evidence type="ECO:0000313" key="2">
    <source>
        <dbReference type="Proteomes" id="UP000436088"/>
    </source>
</evidence>
<evidence type="ECO:0008006" key="3">
    <source>
        <dbReference type="Google" id="ProtNLM"/>
    </source>
</evidence>
<proteinExistence type="predicted"/>
<keyword evidence="2" id="KW-1185">Reference proteome</keyword>